<dbReference type="SMART" id="SM00411">
    <property type="entry name" value="BHL"/>
    <property type="match status" value="1"/>
</dbReference>
<evidence type="ECO:0000313" key="6">
    <source>
        <dbReference type="Proteomes" id="UP001364211"/>
    </source>
</evidence>
<dbReference type="Gene3D" id="4.10.520.10">
    <property type="entry name" value="IHF-like DNA-binding proteins"/>
    <property type="match status" value="1"/>
</dbReference>
<accession>A0ABU8T2Y0</accession>
<sequence>MNKAQLVDALTARLGDRRAAMAAVDAMVEVIVDTVGSGGTVTLTGFGVFEPRRRAPRTARNPRTGETVPVGETVVPSFRPGAAFKERVAASEAAAANATSAPRRADRPATNGRTTATRKTIPPEGAVARTPVRRRATAKK</sequence>
<feature type="compositionally biased region" description="Basic residues" evidence="4">
    <location>
        <begin position="131"/>
        <end position="140"/>
    </location>
</feature>
<dbReference type="EMBL" id="JBBJUP010000003">
    <property type="protein sequence ID" value="MEJ8278307.1"/>
    <property type="molecule type" value="Genomic_DNA"/>
</dbReference>
<protein>
    <submittedName>
        <fullName evidence="5">HU family DNA-binding protein</fullName>
    </submittedName>
</protein>
<dbReference type="PANTHER" id="PTHR33175:SF3">
    <property type="entry name" value="DNA-BINDING PROTEIN HU-BETA"/>
    <property type="match status" value="1"/>
</dbReference>
<evidence type="ECO:0000313" key="5">
    <source>
        <dbReference type="EMBL" id="MEJ8278307.1"/>
    </source>
</evidence>
<feature type="compositionally biased region" description="Low complexity" evidence="4">
    <location>
        <begin position="93"/>
        <end position="102"/>
    </location>
</feature>
<dbReference type="GO" id="GO:0003677">
    <property type="term" value="F:DNA binding"/>
    <property type="evidence" value="ECO:0007669"/>
    <property type="project" value="UniProtKB-KW"/>
</dbReference>
<dbReference type="InterPro" id="IPR000119">
    <property type="entry name" value="Hist_DNA-bd"/>
</dbReference>
<organism evidence="5 6">
    <name type="scientific">Pseudonocardia spirodelae</name>
    <dbReference type="NCBI Taxonomy" id="3133431"/>
    <lineage>
        <taxon>Bacteria</taxon>
        <taxon>Bacillati</taxon>
        <taxon>Actinomycetota</taxon>
        <taxon>Actinomycetes</taxon>
        <taxon>Pseudonocardiales</taxon>
        <taxon>Pseudonocardiaceae</taxon>
        <taxon>Pseudonocardia</taxon>
    </lineage>
</organism>
<dbReference type="RefSeq" id="WP_340286475.1">
    <property type="nucleotide sequence ID" value="NZ_JBBJUP010000003.1"/>
</dbReference>
<feature type="region of interest" description="Disordered" evidence="4">
    <location>
        <begin position="93"/>
        <end position="140"/>
    </location>
</feature>
<evidence type="ECO:0000256" key="3">
    <source>
        <dbReference type="RuleBase" id="RU003939"/>
    </source>
</evidence>
<dbReference type="PRINTS" id="PR01727">
    <property type="entry name" value="DNABINDINGHU"/>
</dbReference>
<dbReference type="PANTHER" id="PTHR33175">
    <property type="entry name" value="DNA-BINDING PROTEIN HU"/>
    <property type="match status" value="1"/>
</dbReference>
<comment type="similarity">
    <text evidence="3">Belongs to the bacterial histone-like protein family.</text>
</comment>
<keyword evidence="2 5" id="KW-0238">DNA-binding</keyword>
<feature type="compositionally biased region" description="Low complexity" evidence="4">
    <location>
        <begin position="58"/>
        <end position="74"/>
    </location>
</feature>
<dbReference type="Proteomes" id="UP001364211">
    <property type="component" value="Unassembled WGS sequence"/>
</dbReference>
<gene>
    <name evidence="5" type="ORF">WJX68_05130</name>
</gene>
<keyword evidence="6" id="KW-1185">Reference proteome</keyword>
<keyword evidence="1" id="KW-0226">DNA condensation</keyword>
<evidence type="ECO:0000256" key="2">
    <source>
        <dbReference type="ARBA" id="ARBA00023125"/>
    </source>
</evidence>
<feature type="region of interest" description="Disordered" evidence="4">
    <location>
        <begin position="54"/>
        <end position="74"/>
    </location>
</feature>
<name>A0ABU8T2Y0_9PSEU</name>
<dbReference type="PROSITE" id="PS00045">
    <property type="entry name" value="HISTONE_LIKE"/>
    <property type="match status" value="1"/>
</dbReference>
<comment type="caution">
    <text evidence="5">The sequence shown here is derived from an EMBL/GenBank/DDBJ whole genome shotgun (WGS) entry which is preliminary data.</text>
</comment>
<evidence type="ECO:0000256" key="1">
    <source>
        <dbReference type="ARBA" id="ARBA00023067"/>
    </source>
</evidence>
<dbReference type="SUPFAM" id="SSF47729">
    <property type="entry name" value="IHF-like DNA-binding proteins"/>
    <property type="match status" value="1"/>
</dbReference>
<reference evidence="5 6" key="1">
    <citation type="submission" date="2024-03" db="EMBL/GenBank/DDBJ databases">
        <title>Draft genome sequence of Pseudonocardia sp. DW16-2.</title>
        <authorList>
            <person name="Duangmal K."/>
        </authorList>
    </citation>
    <scope>NUCLEOTIDE SEQUENCE [LARGE SCALE GENOMIC DNA]</scope>
    <source>
        <strain evidence="5 6">DW16-2</strain>
    </source>
</reference>
<proteinExistence type="inferred from homology"/>
<dbReference type="Pfam" id="PF00216">
    <property type="entry name" value="Bac_DNA_binding"/>
    <property type="match status" value="1"/>
</dbReference>
<dbReference type="InterPro" id="IPR010992">
    <property type="entry name" value="IHF-like_DNA-bd_dom_sf"/>
</dbReference>
<evidence type="ECO:0000256" key="4">
    <source>
        <dbReference type="SAM" id="MobiDB-lite"/>
    </source>
</evidence>
<dbReference type="InterPro" id="IPR020816">
    <property type="entry name" value="Histone-like_DNA-bd_CS"/>
</dbReference>